<accession>A0A7U2FCZ7</accession>
<sequence length="121" mass="13836">HMQSAFIPRHSLGEFARLLSIIPKNGVGASFHCAFHVFLFFCMVLLERGCIWDNGVSRVWSISQHFISRGRIPAGSPHVYEKPTICLWIHKMSLLPPLYPPFFRRLSTLESMNLVHILCAC</sequence>
<dbReference type="VEuPathDB" id="FungiDB:JI435_142130"/>
<gene>
    <name evidence="1" type="ORF">JI435_142130</name>
</gene>
<evidence type="ECO:0000313" key="2">
    <source>
        <dbReference type="Proteomes" id="UP000663193"/>
    </source>
</evidence>
<organism evidence="1 2">
    <name type="scientific">Phaeosphaeria nodorum (strain SN15 / ATCC MYA-4574 / FGSC 10173)</name>
    <name type="common">Glume blotch fungus</name>
    <name type="synonym">Parastagonospora nodorum</name>
    <dbReference type="NCBI Taxonomy" id="321614"/>
    <lineage>
        <taxon>Eukaryota</taxon>
        <taxon>Fungi</taxon>
        <taxon>Dikarya</taxon>
        <taxon>Ascomycota</taxon>
        <taxon>Pezizomycotina</taxon>
        <taxon>Dothideomycetes</taxon>
        <taxon>Pleosporomycetidae</taxon>
        <taxon>Pleosporales</taxon>
        <taxon>Pleosporineae</taxon>
        <taxon>Phaeosphaeriaceae</taxon>
        <taxon>Parastagonospora</taxon>
    </lineage>
</organism>
<reference evidence="2" key="1">
    <citation type="journal article" date="2021" name="BMC Genomics">
        <title>Chromosome-level genome assembly and manually-curated proteome of model necrotroph Parastagonospora nodorum Sn15 reveals a genome-wide trove of candidate effector homologs, and redundancy of virulence-related functions within an accessory chromosome.</title>
        <authorList>
            <person name="Bertazzoni S."/>
            <person name="Jones D.A.B."/>
            <person name="Phan H.T."/>
            <person name="Tan K.-C."/>
            <person name="Hane J.K."/>
        </authorList>
    </citation>
    <scope>NUCLEOTIDE SEQUENCE [LARGE SCALE GENOMIC DNA]</scope>
    <source>
        <strain evidence="2">SN15 / ATCC MYA-4574 / FGSC 10173)</strain>
    </source>
</reference>
<dbReference type="EMBL" id="CP069036">
    <property type="protein sequence ID" value="QRD02997.1"/>
    <property type="molecule type" value="Genomic_DNA"/>
</dbReference>
<feature type="non-terminal residue" evidence="1">
    <location>
        <position position="1"/>
    </location>
</feature>
<dbReference type="AlphaFoldDB" id="A0A7U2FCZ7"/>
<protein>
    <submittedName>
        <fullName evidence="1">Uncharacterized protein</fullName>
    </submittedName>
</protein>
<name>A0A7U2FCZ7_PHANO</name>
<dbReference type="Proteomes" id="UP000663193">
    <property type="component" value="Chromosome 14"/>
</dbReference>
<proteinExistence type="predicted"/>
<evidence type="ECO:0000313" key="1">
    <source>
        <dbReference type="EMBL" id="QRD02997.1"/>
    </source>
</evidence>
<keyword evidence="2" id="KW-1185">Reference proteome</keyword>